<accession>A0A1G2NID4</accession>
<dbReference type="Proteomes" id="UP000177797">
    <property type="component" value="Unassembled WGS sequence"/>
</dbReference>
<dbReference type="GO" id="GO:0070180">
    <property type="term" value="F:large ribosomal subunit rRNA binding"/>
    <property type="evidence" value="ECO:0007669"/>
    <property type="project" value="UniProtKB-UniRule"/>
</dbReference>
<dbReference type="GO" id="GO:0005840">
    <property type="term" value="C:ribosome"/>
    <property type="evidence" value="ECO:0007669"/>
    <property type="project" value="UniProtKB-KW"/>
</dbReference>
<dbReference type="GO" id="GO:1990904">
    <property type="term" value="C:ribonucleoprotein complex"/>
    <property type="evidence" value="ECO:0007669"/>
    <property type="project" value="UniProtKB-KW"/>
</dbReference>
<evidence type="ECO:0000256" key="1">
    <source>
        <dbReference type="ARBA" id="ARBA00008889"/>
    </source>
</evidence>
<dbReference type="AlphaFoldDB" id="A0A1G2NID4"/>
<evidence type="ECO:0000256" key="5">
    <source>
        <dbReference type="HAMAP-Rule" id="MF_00362"/>
    </source>
</evidence>
<dbReference type="InterPro" id="IPR043141">
    <property type="entry name" value="Ribosomal_uL10-like_sf"/>
</dbReference>
<dbReference type="EMBL" id="MHSA01000001">
    <property type="protein sequence ID" value="OHA35102.1"/>
    <property type="molecule type" value="Genomic_DNA"/>
</dbReference>
<name>A0A1G2NID4_9BACT</name>
<dbReference type="HAMAP" id="MF_00362">
    <property type="entry name" value="Ribosomal_uL10"/>
    <property type="match status" value="1"/>
</dbReference>
<protein>
    <recommendedName>
        <fullName evidence="4 5">Large ribosomal subunit protein uL10</fullName>
    </recommendedName>
</protein>
<dbReference type="Pfam" id="PF00466">
    <property type="entry name" value="Ribosomal_L10"/>
    <property type="match status" value="1"/>
</dbReference>
<comment type="function">
    <text evidence="5">Forms part of the ribosomal stalk, playing a central role in the interaction of the ribosome with GTP-bound translation factors.</text>
</comment>
<dbReference type="InterPro" id="IPR001790">
    <property type="entry name" value="Ribosomal_uL10"/>
</dbReference>
<dbReference type="SUPFAM" id="SSF160369">
    <property type="entry name" value="Ribosomal protein L10-like"/>
    <property type="match status" value="1"/>
</dbReference>
<keyword evidence="5" id="KW-0694">RNA-binding</keyword>
<keyword evidence="3 5" id="KW-0687">Ribonucleoprotein</keyword>
<comment type="similarity">
    <text evidence="1 5">Belongs to the universal ribosomal protein uL10 family.</text>
</comment>
<sequence>MAITKDKKKKIVEKLSDIFAKAPSAAFVKFGKLSVAQANVLRRALKEKGVGYYVAKKTLIRKALENKKTAGELPELQGEVAVAYATNAGDTLAPSREVALFTKKFEKAIELIGGIFEGAFIGQSKVLELALIPSRQTLLAQFANLVNSPIQRFVIGLNEISKTKK</sequence>
<proteinExistence type="inferred from homology"/>
<dbReference type="InterPro" id="IPR022973">
    <property type="entry name" value="Ribosomal_uL10_bac"/>
</dbReference>
<keyword evidence="5" id="KW-0699">rRNA-binding</keyword>
<dbReference type="PANTHER" id="PTHR11560">
    <property type="entry name" value="39S RIBOSOMAL PROTEIN L10, MITOCHONDRIAL"/>
    <property type="match status" value="1"/>
</dbReference>
<reference evidence="6 7" key="1">
    <citation type="journal article" date="2016" name="Nat. Commun.">
        <title>Thousands of microbial genomes shed light on interconnected biogeochemical processes in an aquifer system.</title>
        <authorList>
            <person name="Anantharaman K."/>
            <person name="Brown C.T."/>
            <person name="Hug L.A."/>
            <person name="Sharon I."/>
            <person name="Castelle C.J."/>
            <person name="Probst A.J."/>
            <person name="Thomas B.C."/>
            <person name="Singh A."/>
            <person name="Wilkins M.J."/>
            <person name="Karaoz U."/>
            <person name="Brodie E.L."/>
            <person name="Williams K.H."/>
            <person name="Hubbard S.S."/>
            <person name="Banfield J.F."/>
        </authorList>
    </citation>
    <scope>NUCLEOTIDE SEQUENCE [LARGE SCALE GENOMIC DNA]</scope>
</reference>
<comment type="caution">
    <text evidence="6">The sequence shown here is derived from an EMBL/GenBank/DDBJ whole genome shotgun (WGS) entry which is preliminary data.</text>
</comment>
<evidence type="ECO:0000256" key="3">
    <source>
        <dbReference type="ARBA" id="ARBA00023274"/>
    </source>
</evidence>
<dbReference type="Gene3D" id="3.30.70.1730">
    <property type="match status" value="1"/>
</dbReference>
<evidence type="ECO:0000313" key="6">
    <source>
        <dbReference type="EMBL" id="OHA35102.1"/>
    </source>
</evidence>
<evidence type="ECO:0000256" key="2">
    <source>
        <dbReference type="ARBA" id="ARBA00022980"/>
    </source>
</evidence>
<keyword evidence="2 5" id="KW-0689">Ribosomal protein</keyword>
<comment type="subunit">
    <text evidence="5">Part of the ribosomal stalk of the 50S ribosomal subunit. The N-terminus interacts with L11 and the large rRNA to form the base of the stalk. The C-terminus forms an elongated spine to which L12 dimers bind in a sequential fashion forming a multimeric L10(L12)X complex.</text>
</comment>
<gene>
    <name evidence="5" type="primary">rplJ</name>
    <name evidence="6" type="ORF">A2938_01655</name>
</gene>
<dbReference type="NCBIfam" id="NF000955">
    <property type="entry name" value="PRK00099.1-1"/>
    <property type="match status" value="1"/>
</dbReference>
<dbReference type="Gene3D" id="6.10.250.290">
    <property type="match status" value="1"/>
</dbReference>
<evidence type="ECO:0000313" key="7">
    <source>
        <dbReference type="Proteomes" id="UP000177797"/>
    </source>
</evidence>
<organism evidence="6 7">
    <name type="scientific">Candidatus Taylorbacteria bacterium RIFCSPLOWO2_01_FULL_48_100</name>
    <dbReference type="NCBI Taxonomy" id="1802322"/>
    <lineage>
        <taxon>Bacteria</taxon>
        <taxon>Candidatus Tayloriibacteriota</taxon>
    </lineage>
</organism>
<dbReference type="CDD" id="cd05797">
    <property type="entry name" value="Ribosomal_L10"/>
    <property type="match status" value="1"/>
</dbReference>
<evidence type="ECO:0000256" key="4">
    <source>
        <dbReference type="ARBA" id="ARBA00035202"/>
    </source>
</evidence>
<dbReference type="GO" id="GO:0006412">
    <property type="term" value="P:translation"/>
    <property type="evidence" value="ECO:0007669"/>
    <property type="project" value="UniProtKB-UniRule"/>
</dbReference>
<dbReference type="InterPro" id="IPR047865">
    <property type="entry name" value="Ribosomal_uL10_bac_type"/>
</dbReference>